<name>A0A9D2DDJ4_9BACT</name>
<sequence length="126" mass="14186">MDPKFDRIARMAVGSVTNLMGETAVWQSSQRGEVTGRVLFKDPTEPVQIGDSEGYEYRPGEATAEFYRDQLVGLKQAVDEERTEYLTIRGRTWLVVGVDRKFDGGMYVAHLTPHEEENDGDDGTKL</sequence>
<gene>
    <name evidence="1" type="ORF">H9816_04135</name>
</gene>
<reference evidence="1" key="1">
    <citation type="journal article" date="2021" name="PeerJ">
        <title>Extensive microbial diversity within the chicken gut microbiome revealed by metagenomics and culture.</title>
        <authorList>
            <person name="Gilroy R."/>
            <person name="Ravi A."/>
            <person name="Getino M."/>
            <person name="Pursley I."/>
            <person name="Horton D.L."/>
            <person name="Alikhan N.F."/>
            <person name="Baker D."/>
            <person name="Gharbi K."/>
            <person name="Hall N."/>
            <person name="Watson M."/>
            <person name="Adriaenssens E.M."/>
            <person name="Foster-Nyarko E."/>
            <person name="Jarju S."/>
            <person name="Secka A."/>
            <person name="Antonio M."/>
            <person name="Oren A."/>
            <person name="Chaudhuri R.R."/>
            <person name="La Ragione R."/>
            <person name="Hildebrand F."/>
            <person name="Pallen M.J."/>
        </authorList>
    </citation>
    <scope>NUCLEOTIDE SEQUENCE</scope>
    <source>
        <strain evidence="1">ChiHjej11B10-19426</strain>
    </source>
</reference>
<dbReference type="AlphaFoldDB" id="A0A9D2DDJ4"/>
<proteinExistence type="predicted"/>
<organism evidence="1 2">
    <name type="scientific">Candidatus Tidjanibacter faecipullorum</name>
    <dbReference type="NCBI Taxonomy" id="2838766"/>
    <lineage>
        <taxon>Bacteria</taxon>
        <taxon>Pseudomonadati</taxon>
        <taxon>Bacteroidota</taxon>
        <taxon>Bacteroidia</taxon>
        <taxon>Bacteroidales</taxon>
        <taxon>Rikenellaceae</taxon>
        <taxon>Tidjanibacter</taxon>
    </lineage>
</organism>
<dbReference type="GO" id="GO:0019068">
    <property type="term" value="P:virion assembly"/>
    <property type="evidence" value="ECO:0007669"/>
    <property type="project" value="InterPro"/>
</dbReference>
<protein>
    <submittedName>
        <fullName evidence="1">Uncharacterized protein</fullName>
    </submittedName>
</protein>
<evidence type="ECO:0000313" key="2">
    <source>
        <dbReference type="Proteomes" id="UP000824014"/>
    </source>
</evidence>
<evidence type="ECO:0000313" key="1">
    <source>
        <dbReference type="EMBL" id="HIZ15081.1"/>
    </source>
</evidence>
<comment type="caution">
    <text evidence="1">The sequence shown here is derived from an EMBL/GenBank/DDBJ whole genome shotgun (WGS) entry which is preliminary data.</text>
</comment>
<accession>A0A9D2DDJ4</accession>
<dbReference type="Proteomes" id="UP000824014">
    <property type="component" value="Unassembled WGS sequence"/>
</dbReference>
<reference evidence="1" key="2">
    <citation type="submission" date="2021-04" db="EMBL/GenBank/DDBJ databases">
        <authorList>
            <person name="Gilroy R."/>
        </authorList>
    </citation>
    <scope>NUCLEOTIDE SEQUENCE</scope>
    <source>
        <strain evidence="1">ChiHjej11B10-19426</strain>
    </source>
</reference>
<dbReference type="EMBL" id="DXCC01000012">
    <property type="protein sequence ID" value="HIZ15081.1"/>
    <property type="molecule type" value="Genomic_DNA"/>
</dbReference>
<dbReference type="Pfam" id="PF05354">
    <property type="entry name" value="Phage_attach"/>
    <property type="match status" value="1"/>
</dbReference>
<dbReference type="InterPro" id="IPR008018">
    <property type="entry name" value="Phage_tail_attach_FII"/>
</dbReference>